<evidence type="ECO:0000313" key="3">
    <source>
        <dbReference type="Proteomes" id="UP000199585"/>
    </source>
</evidence>
<dbReference type="OrthoDB" id="7875456at2"/>
<feature type="coiled-coil region" evidence="1">
    <location>
        <begin position="94"/>
        <end position="121"/>
    </location>
</feature>
<evidence type="ECO:0000313" key="2">
    <source>
        <dbReference type="EMBL" id="SEM74525.1"/>
    </source>
</evidence>
<dbReference type="PROSITE" id="PS51257">
    <property type="entry name" value="PROKAR_LIPOPROTEIN"/>
    <property type="match status" value="1"/>
</dbReference>
<dbReference type="AlphaFoldDB" id="A0A1H8AV08"/>
<name>A0A1H8AV08_9RHOB</name>
<evidence type="ECO:0000256" key="1">
    <source>
        <dbReference type="SAM" id="Coils"/>
    </source>
</evidence>
<protein>
    <submittedName>
        <fullName evidence="2">Uncharacterized protein</fullName>
    </submittedName>
</protein>
<reference evidence="2 3" key="1">
    <citation type="submission" date="2016-10" db="EMBL/GenBank/DDBJ databases">
        <authorList>
            <person name="de Groot N.N."/>
        </authorList>
    </citation>
    <scope>NUCLEOTIDE SEQUENCE [LARGE SCALE GENOMIC DNA]</scope>
    <source>
        <strain evidence="2 3">DSM 16213</strain>
    </source>
</reference>
<dbReference type="RefSeq" id="WP_089899403.1">
    <property type="nucleotide sequence ID" value="NZ_FOCI01000004.1"/>
</dbReference>
<keyword evidence="1" id="KW-0175">Coiled coil</keyword>
<dbReference type="STRING" id="245187.SAMN04488003_10452"/>
<dbReference type="Proteomes" id="UP000199585">
    <property type="component" value="Unassembled WGS sequence"/>
</dbReference>
<sequence>MRFLIALSPLVLLAACATPQQQCLSNVTQDLRVNAFLIAQTQANLDRGFAIDRQQRVSRGFDMCRERNRDGSIDTRLCPVQKVRTVNVPQAINLTVERDTLNQLLATRANLERRTAAATAQCRTLYPE</sequence>
<accession>A0A1H8AV08</accession>
<keyword evidence="3" id="KW-1185">Reference proteome</keyword>
<gene>
    <name evidence="2" type="ORF">SAMN04488003_10452</name>
</gene>
<dbReference type="EMBL" id="FOCI01000004">
    <property type="protein sequence ID" value="SEM74525.1"/>
    <property type="molecule type" value="Genomic_DNA"/>
</dbReference>
<proteinExistence type="predicted"/>
<organism evidence="2 3">
    <name type="scientific">Loktanella fryxellensis</name>
    <dbReference type="NCBI Taxonomy" id="245187"/>
    <lineage>
        <taxon>Bacteria</taxon>
        <taxon>Pseudomonadati</taxon>
        <taxon>Pseudomonadota</taxon>
        <taxon>Alphaproteobacteria</taxon>
        <taxon>Rhodobacterales</taxon>
        <taxon>Roseobacteraceae</taxon>
        <taxon>Loktanella</taxon>
    </lineage>
</organism>